<dbReference type="Gene3D" id="1.10.3710.10">
    <property type="entry name" value="DNA polymerase III clamp loader subunits, C-terminal domain"/>
    <property type="match status" value="1"/>
</dbReference>
<dbReference type="InterPro" id="IPR051314">
    <property type="entry name" value="AAA_ATPase_RarA/MGS1/WRNIP1"/>
</dbReference>
<dbReference type="PANTHER" id="PTHR13779:SF7">
    <property type="entry name" value="ATPASE WRNIP1"/>
    <property type="match status" value="1"/>
</dbReference>
<reference evidence="6" key="1">
    <citation type="submission" date="2019-03" db="EMBL/GenBank/DDBJ databases">
        <title>Single cell metagenomics reveals metabolic interactions within the superorganism composed of flagellate Streblomastix strix and complex community of Bacteroidetes bacteria on its surface.</title>
        <authorList>
            <person name="Treitli S.C."/>
            <person name="Kolisko M."/>
            <person name="Husnik F."/>
            <person name="Keeling P."/>
            <person name="Hampl V."/>
        </authorList>
    </citation>
    <scope>NUCLEOTIDE SEQUENCE</scope>
    <source>
        <strain evidence="6">STM</strain>
    </source>
</reference>
<evidence type="ECO:0000256" key="4">
    <source>
        <dbReference type="ARBA" id="ARBA00022840"/>
    </source>
</evidence>
<dbReference type="GO" id="GO:0008047">
    <property type="term" value="F:enzyme activator activity"/>
    <property type="evidence" value="ECO:0007669"/>
    <property type="project" value="TreeGrafter"/>
</dbReference>
<keyword evidence="2" id="KW-0235">DNA replication</keyword>
<dbReference type="FunFam" id="1.20.272.10:FF:000001">
    <property type="entry name" value="Putative AAA family ATPase"/>
    <property type="match status" value="1"/>
</dbReference>
<dbReference type="GO" id="GO:0017116">
    <property type="term" value="F:single-stranded DNA helicase activity"/>
    <property type="evidence" value="ECO:0007669"/>
    <property type="project" value="TreeGrafter"/>
</dbReference>
<dbReference type="GO" id="GO:0000731">
    <property type="term" value="P:DNA synthesis involved in DNA repair"/>
    <property type="evidence" value="ECO:0007669"/>
    <property type="project" value="TreeGrafter"/>
</dbReference>
<dbReference type="Gene3D" id="1.10.8.60">
    <property type="match status" value="1"/>
</dbReference>
<comment type="caution">
    <text evidence="6">The sequence shown here is derived from an EMBL/GenBank/DDBJ whole genome shotgun (WGS) entry which is preliminary data.</text>
</comment>
<dbReference type="InterPro" id="IPR003593">
    <property type="entry name" value="AAA+_ATPase"/>
</dbReference>
<sequence>MKPLAERLRPITLDEYIGQKHLVGEGAILRKMIDSGHISSFILWGPPGVGKTTLAQIIAHKLETPFYTLSAVSSGVKDVRDVIDKAKSNRFFSQNSPILFIDEIHRFSKSQQDSLLGAVEKGTITLIGATTENPSFEVIRPLLSRCQLYVLKSLEQEDLLELLHRAISVDTILKEKNIELKETTAILRFSGGDARKLLNILELVVEAEAMETVVITDDMVTERLQQNPLAYDKDGEMHYDIISAFIKSIRGSDPDGAIYWLARMVEGGEDPAFIARRLVISAAEDIGLANPNALLLANTCFDTLMKIGWPEGRIPLAETAIYLATSPKSNSAYSAINDALELVQKTGNQPVPLHLRNAPTKLMKQLGYGQDYKYAHDYEGNFAQQQYLPDELKDIRIWHPQNNPTENKLHERMKQLWKEKYDS</sequence>
<keyword evidence="4" id="KW-0067">ATP-binding</keyword>
<name>A0A5J4SYH8_9ZZZZ</name>
<dbReference type="Pfam" id="PF00004">
    <property type="entry name" value="AAA"/>
    <property type="match status" value="1"/>
</dbReference>
<protein>
    <submittedName>
        <fullName evidence="6">Replication-associated recombination protein A</fullName>
    </submittedName>
</protein>
<dbReference type="InterPro" id="IPR032423">
    <property type="entry name" value="AAA_assoc_2"/>
</dbReference>
<dbReference type="InterPro" id="IPR021886">
    <property type="entry name" value="MgsA_C"/>
</dbReference>
<organism evidence="6">
    <name type="scientific">termite gut metagenome</name>
    <dbReference type="NCBI Taxonomy" id="433724"/>
    <lineage>
        <taxon>unclassified sequences</taxon>
        <taxon>metagenomes</taxon>
        <taxon>organismal metagenomes</taxon>
    </lineage>
</organism>
<dbReference type="InterPro" id="IPR008921">
    <property type="entry name" value="DNA_pol3_clamp-load_cplx_C"/>
</dbReference>
<dbReference type="EMBL" id="SNRY01000020">
    <property type="protein sequence ID" value="KAA6350968.1"/>
    <property type="molecule type" value="Genomic_DNA"/>
</dbReference>
<dbReference type="CDD" id="cd18139">
    <property type="entry name" value="HLD_clamp_RarA"/>
    <property type="match status" value="1"/>
</dbReference>
<dbReference type="FunFam" id="3.40.50.300:FF:000137">
    <property type="entry name" value="Replication-associated recombination protein A"/>
    <property type="match status" value="1"/>
</dbReference>
<dbReference type="Pfam" id="PF12002">
    <property type="entry name" value="MgsA_C"/>
    <property type="match status" value="1"/>
</dbReference>
<dbReference type="SUPFAM" id="SSF48019">
    <property type="entry name" value="post-AAA+ oligomerization domain-like"/>
    <property type="match status" value="1"/>
</dbReference>
<dbReference type="InterPro" id="IPR027417">
    <property type="entry name" value="P-loop_NTPase"/>
</dbReference>
<feature type="domain" description="AAA+ ATPase" evidence="5">
    <location>
        <begin position="37"/>
        <end position="154"/>
    </location>
</feature>
<dbReference type="FunFam" id="1.10.3710.10:FF:000004">
    <property type="entry name" value="Putative ATPase, AAA family"/>
    <property type="match status" value="1"/>
</dbReference>
<keyword evidence="3" id="KW-0547">Nucleotide-binding</keyword>
<evidence type="ECO:0000313" key="6">
    <source>
        <dbReference type="EMBL" id="KAA6350968.1"/>
    </source>
</evidence>
<dbReference type="GO" id="GO:0016887">
    <property type="term" value="F:ATP hydrolysis activity"/>
    <property type="evidence" value="ECO:0007669"/>
    <property type="project" value="InterPro"/>
</dbReference>
<dbReference type="GO" id="GO:0003677">
    <property type="term" value="F:DNA binding"/>
    <property type="evidence" value="ECO:0007669"/>
    <property type="project" value="InterPro"/>
</dbReference>
<evidence type="ECO:0000256" key="2">
    <source>
        <dbReference type="ARBA" id="ARBA00022705"/>
    </source>
</evidence>
<dbReference type="GO" id="GO:0006261">
    <property type="term" value="P:DNA-templated DNA replication"/>
    <property type="evidence" value="ECO:0007669"/>
    <property type="project" value="TreeGrafter"/>
</dbReference>
<evidence type="ECO:0000259" key="5">
    <source>
        <dbReference type="SMART" id="SM00382"/>
    </source>
</evidence>
<dbReference type="Pfam" id="PF16193">
    <property type="entry name" value="AAA_assoc_2"/>
    <property type="match status" value="1"/>
</dbReference>
<dbReference type="Gene3D" id="1.20.272.10">
    <property type="match status" value="1"/>
</dbReference>
<gene>
    <name evidence="6" type="ORF">EZS27_001665</name>
</gene>
<dbReference type="AlphaFoldDB" id="A0A5J4SYH8"/>
<evidence type="ECO:0000256" key="1">
    <source>
        <dbReference type="ARBA" id="ARBA00008959"/>
    </source>
</evidence>
<proteinExistence type="inferred from homology"/>
<dbReference type="InterPro" id="IPR003959">
    <property type="entry name" value="ATPase_AAA_core"/>
</dbReference>
<comment type="similarity">
    <text evidence="1">Belongs to the AAA ATPase family. RarA/MGS1/WRNIP1 subfamily.</text>
</comment>
<dbReference type="SMART" id="SM00382">
    <property type="entry name" value="AAA"/>
    <property type="match status" value="1"/>
</dbReference>
<dbReference type="GO" id="GO:0005524">
    <property type="term" value="F:ATP binding"/>
    <property type="evidence" value="ECO:0007669"/>
    <property type="project" value="UniProtKB-KW"/>
</dbReference>
<dbReference type="Gene3D" id="3.40.50.300">
    <property type="entry name" value="P-loop containing nucleotide triphosphate hydrolases"/>
    <property type="match status" value="1"/>
</dbReference>
<dbReference type="SUPFAM" id="SSF52540">
    <property type="entry name" value="P-loop containing nucleoside triphosphate hydrolases"/>
    <property type="match status" value="1"/>
</dbReference>
<dbReference type="PANTHER" id="PTHR13779">
    <property type="entry name" value="WERNER HELICASE-INTERACTING PROTEIN 1 FAMILY MEMBER"/>
    <property type="match status" value="1"/>
</dbReference>
<dbReference type="CDD" id="cd00009">
    <property type="entry name" value="AAA"/>
    <property type="match status" value="1"/>
</dbReference>
<evidence type="ECO:0000256" key="3">
    <source>
        <dbReference type="ARBA" id="ARBA00022741"/>
    </source>
</evidence>
<accession>A0A5J4SYH8</accession>